<dbReference type="InterPro" id="IPR029338">
    <property type="entry name" value="TSSC4"/>
</dbReference>
<proteinExistence type="predicted"/>
<dbReference type="PANTHER" id="PTHR13445">
    <property type="entry name" value="TUMOR SUPPRESSING SUBTRANSFERABLE CANDIDATE 4 TSSC4"/>
    <property type="match status" value="1"/>
</dbReference>
<feature type="compositionally biased region" description="Low complexity" evidence="1">
    <location>
        <begin position="1"/>
        <end position="35"/>
    </location>
</feature>
<evidence type="ECO:0000313" key="2">
    <source>
        <dbReference type="EMBL" id="CAF2067947.1"/>
    </source>
</evidence>
<accession>A0A816R1K9</accession>
<sequence length="233" mass="26530">WPTKISSLASRGSSDLSPSPAPRLLLPPRLMPPLRQTQSGSVWSLSGAEVEKREWKREQLASYDREEMPCASSFDEILRQQRISSTDRKEGEEGGDKDFGDEDDDWSIRASMGLERTLDDEVTIVQVRKHLSKTREQLNSYVFISLVWKIVRFCSIVKRNGSLNFLILLQIKRFVSDEEDEYDKVTLGKEDGGKGVSMEDAISRPCGVRIRDPRAYHAAAKLRLKEDELEANK</sequence>
<dbReference type="Proteomes" id="UP001295469">
    <property type="component" value="Chromosome C01"/>
</dbReference>
<dbReference type="AlphaFoldDB" id="A0A816R1K9"/>
<gene>
    <name evidence="2" type="ORF">DARMORV10_C01P04570.1</name>
</gene>
<name>A0A816R1K9_BRANA</name>
<feature type="region of interest" description="Disordered" evidence="1">
    <location>
        <begin position="1"/>
        <end position="53"/>
    </location>
</feature>
<protein>
    <submittedName>
        <fullName evidence="2">(rape) hypothetical protein</fullName>
    </submittedName>
</protein>
<feature type="non-terminal residue" evidence="2">
    <location>
        <position position="1"/>
    </location>
</feature>
<feature type="region of interest" description="Disordered" evidence="1">
    <location>
        <begin position="83"/>
        <end position="105"/>
    </location>
</feature>
<evidence type="ECO:0000256" key="1">
    <source>
        <dbReference type="SAM" id="MobiDB-lite"/>
    </source>
</evidence>
<feature type="compositionally biased region" description="Basic and acidic residues" evidence="1">
    <location>
        <begin position="85"/>
        <end position="98"/>
    </location>
</feature>
<dbReference type="PANTHER" id="PTHR13445:SF5">
    <property type="entry name" value="PROTEIN TSSC4"/>
    <property type="match status" value="1"/>
</dbReference>
<organism evidence="2">
    <name type="scientific">Brassica napus</name>
    <name type="common">Rape</name>
    <dbReference type="NCBI Taxonomy" id="3708"/>
    <lineage>
        <taxon>Eukaryota</taxon>
        <taxon>Viridiplantae</taxon>
        <taxon>Streptophyta</taxon>
        <taxon>Embryophyta</taxon>
        <taxon>Tracheophyta</taxon>
        <taxon>Spermatophyta</taxon>
        <taxon>Magnoliopsida</taxon>
        <taxon>eudicotyledons</taxon>
        <taxon>Gunneridae</taxon>
        <taxon>Pentapetalae</taxon>
        <taxon>rosids</taxon>
        <taxon>malvids</taxon>
        <taxon>Brassicales</taxon>
        <taxon>Brassicaceae</taxon>
        <taxon>Brassiceae</taxon>
        <taxon>Brassica</taxon>
    </lineage>
</organism>
<dbReference type="EMBL" id="HG994365">
    <property type="protein sequence ID" value="CAF2067947.1"/>
    <property type="molecule type" value="Genomic_DNA"/>
</dbReference>
<reference evidence="2" key="1">
    <citation type="submission" date="2021-01" db="EMBL/GenBank/DDBJ databases">
        <authorList>
            <consortium name="Genoscope - CEA"/>
            <person name="William W."/>
        </authorList>
    </citation>
    <scope>NUCLEOTIDE SEQUENCE</scope>
</reference>